<dbReference type="SUPFAM" id="SSF46689">
    <property type="entry name" value="Homeodomain-like"/>
    <property type="match status" value="1"/>
</dbReference>
<reference evidence="3 4" key="1">
    <citation type="submission" date="2021-03" db="EMBL/GenBank/DDBJ databases">
        <title>Caproiciproducens sp. nov. isolated from feces of cow.</title>
        <authorList>
            <person name="Choi J.-Y."/>
        </authorList>
    </citation>
    <scope>NUCLEOTIDE SEQUENCE [LARGE SCALE GENOMIC DNA]</scope>
    <source>
        <strain evidence="3 4">AGMB10547</strain>
    </source>
</reference>
<dbReference type="Pfam" id="PF13276">
    <property type="entry name" value="HTH_21"/>
    <property type="match status" value="1"/>
</dbReference>
<comment type="caution">
    <text evidence="3">The sequence shown here is derived from an EMBL/GenBank/DDBJ whole genome shotgun (WGS) entry which is preliminary data.</text>
</comment>
<sequence>MPKGIPNKRHTGEFKQQVVEYMQEHKLSCVETAKIFDTDHKNVALWERIHLTYGAEGLYLERRGRGGKGKPSKPPKQVEEDLIAENQRLRAENDYVKRIDMPQRDEHLAGMVRECQHRCGETYGYRRIHIWLIREKSLNLNPKTVLKVMNKYGLLSEIRRRRKYKVMGEQVHKYPIS</sequence>
<feature type="domain" description="Insertion element IS150 protein InsJ-like helix-turn-helix" evidence="2">
    <location>
        <begin position="14"/>
        <end position="65"/>
    </location>
</feature>
<dbReference type="Pfam" id="PF13518">
    <property type="entry name" value="HTH_28"/>
    <property type="match status" value="1"/>
</dbReference>
<dbReference type="InterPro" id="IPR036388">
    <property type="entry name" value="WH-like_DNA-bd_sf"/>
</dbReference>
<gene>
    <name evidence="3" type="ORF">J5W02_03950</name>
</gene>
<keyword evidence="4" id="KW-1185">Reference proteome</keyword>
<evidence type="ECO:0000259" key="2">
    <source>
        <dbReference type="Pfam" id="PF13518"/>
    </source>
</evidence>
<accession>A0ABS7DLH4</accession>
<dbReference type="RefSeq" id="WP_219964325.1">
    <property type="nucleotide sequence ID" value="NZ_JAGFNZ010000001.1"/>
</dbReference>
<organism evidence="3 4">
    <name type="scientific">Caproiciproducens faecalis</name>
    <dbReference type="NCBI Taxonomy" id="2820301"/>
    <lineage>
        <taxon>Bacteria</taxon>
        <taxon>Bacillati</taxon>
        <taxon>Bacillota</taxon>
        <taxon>Clostridia</taxon>
        <taxon>Eubacteriales</taxon>
        <taxon>Acutalibacteraceae</taxon>
        <taxon>Caproiciproducens</taxon>
    </lineage>
</organism>
<proteinExistence type="predicted"/>
<dbReference type="Proteomes" id="UP000719942">
    <property type="component" value="Unassembled WGS sequence"/>
</dbReference>
<dbReference type="Gene3D" id="1.10.10.10">
    <property type="entry name" value="Winged helix-like DNA-binding domain superfamily/Winged helix DNA-binding domain"/>
    <property type="match status" value="1"/>
</dbReference>
<feature type="domain" description="HTH-like" evidence="1">
    <location>
        <begin position="104"/>
        <end position="162"/>
    </location>
</feature>
<dbReference type="InterPro" id="IPR025948">
    <property type="entry name" value="HTH-like_dom"/>
</dbReference>
<name>A0ABS7DLH4_9FIRM</name>
<dbReference type="InterPro" id="IPR055247">
    <property type="entry name" value="InsJ-like_HTH"/>
</dbReference>
<protein>
    <submittedName>
        <fullName evidence="3">IS3 family transposase</fullName>
    </submittedName>
</protein>
<evidence type="ECO:0000313" key="4">
    <source>
        <dbReference type="Proteomes" id="UP000719942"/>
    </source>
</evidence>
<evidence type="ECO:0000259" key="1">
    <source>
        <dbReference type="Pfam" id="PF13276"/>
    </source>
</evidence>
<dbReference type="EMBL" id="JAGFNZ010000001">
    <property type="protein sequence ID" value="MBW7571956.1"/>
    <property type="molecule type" value="Genomic_DNA"/>
</dbReference>
<dbReference type="InterPro" id="IPR009057">
    <property type="entry name" value="Homeodomain-like_sf"/>
</dbReference>
<evidence type="ECO:0000313" key="3">
    <source>
        <dbReference type="EMBL" id="MBW7571956.1"/>
    </source>
</evidence>